<name>A0A7X0LQT5_9ACTN</name>
<dbReference type="EC" id="1.1.1.169" evidence="4"/>
<dbReference type="PANTHER" id="PTHR21708">
    <property type="entry name" value="PROBABLE 2-DEHYDROPANTOATE 2-REDUCTASE"/>
    <property type="match status" value="1"/>
</dbReference>
<dbReference type="AlphaFoldDB" id="A0A7X0LQT5"/>
<evidence type="ECO:0000259" key="5">
    <source>
        <dbReference type="Pfam" id="PF02558"/>
    </source>
</evidence>
<gene>
    <name evidence="7" type="ORF">HNQ79_004442</name>
</gene>
<evidence type="ECO:0000256" key="3">
    <source>
        <dbReference type="ARBA" id="ARBA00023002"/>
    </source>
</evidence>
<dbReference type="RefSeq" id="WP_185033647.1">
    <property type="nucleotide sequence ID" value="NZ_BNBN01000009.1"/>
</dbReference>
<comment type="caution">
    <text evidence="7">The sequence shown here is derived from an EMBL/GenBank/DDBJ whole genome shotgun (WGS) entry which is preliminary data.</text>
</comment>
<dbReference type="UniPathway" id="UPA00028">
    <property type="reaction ID" value="UER00004"/>
</dbReference>
<organism evidence="7 8">
    <name type="scientific">Streptomyces candidus</name>
    <dbReference type="NCBI Taxonomy" id="67283"/>
    <lineage>
        <taxon>Bacteria</taxon>
        <taxon>Bacillati</taxon>
        <taxon>Actinomycetota</taxon>
        <taxon>Actinomycetes</taxon>
        <taxon>Kitasatosporales</taxon>
        <taxon>Streptomycetaceae</taxon>
        <taxon>Streptomyces</taxon>
    </lineage>
</organism>
<dbReference type="Pfam" id="PF02558">
    <property type="entry name" value="ApbA"/>
    <property type="match status" value="1"/>
</dbReference>
<evidence type="ECO:0000256" key="1">
    <source>
        <dbReference type="ARBA" id="ARBA00007870"/>
    </source>
</evidence>
<dbReference type="GO" id="GO:0015940">
    <property type="term" value="P:pantothenate biosynthetic process"/>
    <property type="evidence" value="ECO:0007669"/>
    <property type="project" value="UniProtKB-UniPathway"/>
</dbReference>
<accession>A0A7X0LQT5</accession>
<dbReference type="EMBL" id="JACHEM010000011">
    <property type="protein sequence ID" value="MBB6437938.1"/>
    <property type="molecule type" value="Genomic_DNA"/>
</dbReference>
<dbReference type="InterPro" id="IPR013752">
    <property type="entry name" value="KPA_reductase"/>
</dbReference>
<dbReference type="InterPro" id="IPR008927">
    <property type="entry name" value="6-PGluconate_DH-like_C_sf"/>
</dbReference>
<comment type="similarity">
    <text evidence="1 4">Belongs to the ketopantoate reductase family.</text>
</comment>
<keyword evidence="3 4" id="KW-0560">Oxidoreductase</keyword>
<dbReference type="NCBIfam" id="TIGR00745">
    <property type="entry name" value="apbA_panE"/>
    <property type="match status" value="1"/>
</dbReference>
<feature type="domain" description="Ketopantoate reductase C-terminal" evidence="6">
    <location>
        <begin position="178"/>
        <end position="298"/>
    </location>
</feature>
<comment type="catalytic activity">
    <reaction evidence="4">
        <text>(R)-pantoate + NADP(+) = 2-dehydropantoate + NADPH + H(+)</text>
        <dbReference type="Rhea" id="RHEA:16233"/>
        <dbReference type="ChEBI" id="CHEBI:11561"/>
        <dbReference type="ChEBI" id="CHEBI:15378"/>
        <dbReference type="ChEBI" id="CHEBI:15980"/>
        <dbReference type="ChEBI" id="CHEBI:57783"/>
        <dbReference type="ChEBI" id="CHEBI:58349"/>
        <dbReference type="EC" id="1.1.1.169"/>
    </reaction>
</comment>
<dbReference type="InterPro" id="IPR013332">
    <property type="entry name" value="KPR_N"/>
</dbReference>
<dbReference type="InterPro" id="IPR036291">
    <property type="entry name" value="NAD(P)-bd_dom_sf"/>
</dbReference>
<feature type="domain" description="Ketopantoate reductase N-terminal" evidence="5">
    <location>
        <begin position="3"/>
        <end position="150"/>
    </location>
</feature>
<sequence length="327" mass="33487">MRILVVGAGATGGYFGARLALAGRDVTFLVRPRRAEVLRRRGLRITGLGTEEVLDPRWVTADRLDGTYDLVLLTVKATALGPALDDLAPAVGRDTVIVPVLNGLAHLDALAGRFGAGRVFGGVAKVLTTLNGEGDIVRLAPPATLTLGETGGGTTPRTDRIGALLGGVPGMETELSADVLGAMWAKWALIVTVSSVNLLGRGTVGEVVAVPGGVRLGPAVLAEAAAVADAAGHPLRAEHRAATAALVTEDGSPLTTSLYRDVVAGVHSEAEHLFGDLAARARTLGVSTPLLDLATLQLRVAESQVTPRQQVLSVPSAATGTSPGRTP</sequence>
<dbReference type="InterPro" id="IPR051402">
    <property type="entry name" value="KPR-Related"/>
</dbReference>
<keyword evidence="2 4" id="KW-0521">NADP</keyword>
<evidence type="ECO:0000256" key="4">
    <source>
        <dbReference type="RuleBase" id="RU362068"/>
    </source>
</evidence>
<dbReference type="PANTHER" id="PTHR21708:SF26">
    <property type="entry name" value="2-DEHYDROPANTOATE 2-REDUCTASE"/>
    <property type="match status" value="1"/>
</dbReference>
<dbReference type="SUPFAM" id="SSF48179">
    <property type="entry name" value="6-phosphogluconate dehydrogenase C-terminal domain-like"/>
    <property type="match status" value="1"/>
</dbReference>
<dbReference type="SUPFAM" id="SSF51735">
    <property type="entry name" value="NAD(P)-binding Rossmann-fold domains"/>
    <property type="match status" value="1"/>
</dbReference>
<dbReference type="Gene3D" id="3.40.50.720">
    <property type="entry name" value="NAD(P)-binding Rossmann-like Domain"/>
    <property type="match status" value="1"/>
</dbReference>
<comment type="pathway">
    <text evidence="4">Cofactor biosynthesis; (R)-pantothenate biosynthesis; (R)-pantoate from 3-methyl-2-oxobutanoate: step 2/2.</text>
</comment>
<dbReference type="Pfam" id="PF08546">
    <property type="entry name" value="ApbA_C"/>
    <property type="match status" value="1"/>
</dbReference>
<dbReference type="InterPro" id="IPR003710">
    <property type="entry name" value="ApbA"/>
</dbReference>
<keyword evidence="8" id="KW-1185">Reference proteome</keyword>
<keyword evidence="4" id="KW-0566">Pantothenate biosynthesis</keyword>
<evidence type="ECO:0000313" key="7">
    <source>
        <dbReference type="EMBL" id="MBB6437938.1"/>
    </source>
</evidence>
<dbReference type="GO" id="GO:0005737">
    <property type="term" value="C:cytoplasm"/>
    <property type="evidence" value="ECO:0007669"/>
    <property type="project" value="TreeGrafter"/>
</dbReference>
<dbReference type="GO" id="GO:0008677">
    <property type="term" value="F:2-dehydropantoate 2-reductase activity"/>
    <property type="evidence" value="ECO:0007669"/>
    <property type="project" value="UniProtKB-EC"/>
</dbReference>
<proteinExistence type="inferred from homology"/>
<dbReference type="InterPro" id="IPR013328">
    <property type="entry name" value="6PGD_dom2"/>
</dbReference>
<dbReference type="Proteomes" id="UP000540423">
    <property type="component" value="Unassembled WGS sequence"/>
</dbReference>
<dbReference type="FunFam" id="3.40.50.720:FF:000307">
    <property type="entry name" value="2-dehydropantoate 2-reductase"/>
    <property type="match status" value="1"/>
</dbReference>
<protein>
    <recommendedName>
        <fullName evidence="4">2-dehydropantoate 2-reductase</fullName>
        <ecNumber evidence="4">1.1.1.169</ecNumber>
    </recommendedName>
    <alternativeName>
        <fullName evidence="4">Ketopantoate reductase</fullName>
    </alternativeName>
</protein>
<reference evidence="7 8" key="1">
    <citation type="submission" date="2020-08" db="EMBL/GenBank/DDBJ databases">
        <title>Genomic Encyclopedia of Type Strains, Phase IV (KMG-IV): sequencing the most valuable type-strain genomes for metagenomic binning, comparative biology and taxonomic classification.</title>
        <authorList>
            <person name="Goeker M."/>
        </authorList>
    </citation>
    <scope>NUCLEOTIDE SEQUENCE [LARGE SCALE GENOMIC DNA]</scope>
    <source>
        <strain evidence="7 8">DSM 40141</strain>
    </source>
</reference>
<comment type="function">
    <text evidence="4">Catalyzes the NADPH-dependent reduction of ketopantoate into pantoic acid.</text>
</comment>
<dbReference type="Gene3D" id="1.10.1040.10">
    <property type="entry name" value="N-(1-d-carboxylethyl)-l-norvaline Dehydrogenase, domain 2"/>
    <property type="match status" value="1"/>
</dbReference>
<evidence type="ECO:0000256" key="2">
    <source>
        <dbReference type="ARBA" id="ARBA00022857"/>
    </source>
</evidence>
<evidence type="ECO:0000259" key="6">
    <source>
        <dbReference type="Pfam" id="PF08546"/>
    </source>
</evidence>
<evidence type="ECO:0000313" key="8">
    <source>
        <dbReference type="Proteomes" id="UP000540423"/>
    </source>
</evidence>